<keyword evidence="3" id="KW-0804">Transcription</keyword>
<dbReference type="SUPFAM" id="SSF53822">
    <property type="entry name" value="Periplasmic binding protein-like I"/>
    <property type="match status" value="1"/>
</dbReference>
<keyword evidence="6" id="KW-1185">Reference proteome</keyword>
<dbReference type="Pfam" id="PF13377">
    <property type="entry name" value="Peripla_BP_3"/>
    <property type="match status" value="1"/>
</dbReference>
<gene>
    <name evidence="5" type="ORF">ACFPZN_02850</name>
</gene>
<dbReference type="CDD" id="cd06285">
    <property type="entry name" value="PBP1_LacI-like"/>
    <property type="match status" value="1"/>
</dbReference>
<organism evidence="5 6">
    <name type="scientific">Actinomadura rugatobispora</name>
    <dbReference type="NCBI Taxonomy" id="1994"/>
    <lineage>
        <taxon>Bacteria</taxon>
        <taxon>Bacillati</taxon>
        <taxon>Actinomycetota</taxon>
        <taxon>Actinomycetes</taxon>
        <taxon>Streptosporangiales</taxon>
        <taxon>Thermomonosporaceae</taxon>
        <taxon>Actinomadura</taxon>
    </lineage>
</organism>
<evidence type="ECO:0000256" key="3">
    <source>
        <dbReference type="ARBA" id="ARBA00023163"/>
    </source>
</evidence>
<dbReference type="Proteomes" id="UP001596074">
    <property type="component" value="Unassembled WGS sequence"/>
</dbReference>
<dbReference type="InterPro" id="IPR000843">
    <property type="entry name" value="HTH_LacI"/>
</dbReference>
<dbReference type="InterPro" id="IPR028082">
    <property type="entry name" value="Peripla_BP_I"/>
</dbReference>
<feature type="domain" description="HTH lacI-type" evidence="4">
    <location>
        <begin position="5"/>
        <end position="59"/>
    </location>
</feature>
<evidence type="ECO:0000259" key="4">
    <source>
        <dbReference type="PROSITE" id="PS50932"/>
    </source>
</evidence>
<protein>
    <submittedName>
        <fullName evidence="5">LacI family DNA-binding transcriptional regulator</fullName>
    </submittedName>
</protein>
<evidence type="ECO:0000313" key="5">
    <source>
        <dbReference type="EMBL" id="MFC5744548.1"/>
    </source>
</evidence>
<dbReference type="GO" id="GO:0003677">
    <property type="term" value="F:DNA binding"/>
    <property type="evidence" value="ECO:0007669"/>
    <property type="project" value="UniProtKB-KW"/>
</dbReference>
<dbReference type="Gene3D" id="1.10.260.40">
    <property type="entry name" value="lambda repressor-like DNA-binding domains"/>
    <property type="match status" value="1"/>
</dbReference>
<dbReference type="CDD" id="cd01392">
    <property type="entry name" value="HTH_LacI"/>
    <property type="match status" value="1"/>
</dbReference>
<dbReference type="PANTHER" id="PTHR30146">
    <property type="entry name" value="LACI-RELATED TRANSCRIPTIONAL REPRESSOR"/>
    <property type="match status" value="1"/>
</dbReference>
<dbReference type="EMBL" id="JBHSON010000003">
    <property type="protein sequence ID" value="MFC5744548.1"/>
    <property type="molecule type" value="Genomic_DNA"/>
</dbReference>
<dbReference type="InterPro" id="IPR046335">
    <property type="entry name" value="LacI/GalR-like_sensor"/>
</dbReference>
<dbReference type="PANTHER" id="PTHR30146:SF138">
    <property type="entry name" value="TRANSCRIPTIONAL REGULATORY PROTEIN"/>
    <property type="match status" value="1"/>
</dbReference>
<dbReference type="Gene3D" id="3.40.50.2300">
    <property type="match status" value="2"/>
</dbReference>
<evidence type="ECO:0000256" key="2">
    <source>
        <dbReference type="ARBA" id="ARBA00023125"/>
    </source>
</evidence>
<name>A0ABW0ZT12_9ACTN</name>
<keyword evidence="2 5" id="KW-0238">DNA-binding</keyword>
<sequence>MADRPRLSDVARAAGVHTTTVSRALRGSEGVGEETAERIRRVAADLGYLPHPAATSLRTGRSRMIGVVVPRLTDLVLATIYEGIEEGAAAAGYQAVVANSGDDIETQRLRTETLLGMRVDGLILGDARTDSGLVHGLVDSGAKVVLTSRRLPGVTSVTCDDLDGGRLAGRHLLELGHRRVGVIAGRPYASTGIERTRGFREVYAAAGVPVPDDHVLHSPFDAEGGRRMAEALLALDPRPTAIYAVNDFAAIGAMGAIREAGLRVGEDVSVVGYNDVSIAADLPVSLTTVRSPMREMGRGAAAAIVKLIEGRPARSRRLAPELVRRASSVPLSDQGERAES</sequence>
<comment type="caution">
    <text evidence="5">The sequence shown here is derived from an EMBL/GenBank/DDBJ whole genome shotgun (WGS) entry which is preliminary data.</text>
</comment>
<reference evidence="6" key="1">
    <citation type="journal article" date="2019" name="Int. J. Syst. Evol. Microbiol.">
        <title>The Global Catalogue of Microorganisms (GCM) 10K type strain sequencing project: providing services to taxonomists for standard genome sequencing and annotation.</title>
        <authorList>
            <consortium name="The Broad Institute Genomics Platform"/>
            <consortium name="The Broad Institute Genome Sequencing Center for Infectious Disease"/>
            <person name="Wu L."/>
            <person name="Ma J."/>
        </authorList>
    </citation>
    <scope>NUCLEOTIDE SEQUENCE [LARGE SCALE GENOMIC DNA]</scope>
    <source>
        <strain evidence="6">KCTC 42087</strain>
    </source>
</reference>
<accession>A0ABW0ZT12</accession>
<dbReference type="PROSITE" id="PS50932">
    <property type="entry name" value="HTH_LACI_2"/>
    <property type="match status" value="1"/>
</dbReference>
<evidence type="ECO:0000313" key="6">
    <source>
        <dbReference type="Proteomes" id="UP001596074"/>
    </source>
</evidence>
<proteinExistence type="predicted"/>
<dbReference type="SMART" id="SM00354">
    <property type="entry name" value="HTH_LACI"/>
    <property type="match status" value="1"/>
</dbReference>
<evidence type="ECO:0000256" key="1">
    <source>
        <dbReference type="ARBA" id="ARBA00023015"/>
    </source>
</evidence>
<keyword evidence="1" id="KW-0805">Transcription regulation</keyword>
<dbReference type="InterPro" id="IPR010982">
    <property type="entry name" value="Lambda_DNA-bd_dom_sf"/>
</dbReference>
<dbReference type="RefSeq" id="WP_378279815.1">
    <property type="nucleotide sequence ID" value="NZ_JBHSON010000003.1"/>
</dbReference>
<dbReference type="SUPFAM" id="SSF47413">
    <property type="entry name" value="lambda repressor-like DNA-binding domains"/>
    <property type="match status" value="1"/>
</dbReference>
<dbReference type="Pfam" id="PF00356">
    <property type="entry name" value="LacI"/>
    <property type="match status" value="1"/>
</dbReference>